<dbReference type="GO" id="GO:0005524">
    <property type="term" value="F:ATP binding"/>
    <property type="evidence" value="ECO:0007669"/>
    <property type="project" value="UniProtKB-KW"/>
</dbReference>
<dbReference type="RefSeq" id="WP_161157361.1">
    <property type="nucleotide sequence ID" value="NZ_WEKT01000039.1"/>
</dbReference>
<proteinExistence type="predicted"/>
<keyword evidence="9" id="KW-0902">Two-component regulatory system</keyword>
<keyword evidence="11" id="KW-0472">Membrane</keyword>
<dbReference type="SUPFAM" id="SSF103190">
    <property type="entry name" value="Sensory domain-like"/>
    <property type="match status" value="1"/>
</dbReference>
<dbReference type="GO" id="GO:0052621">
    <property type="term" value="F:diguanylate cyclase activity"/>
    <property type="evidence" value="ECO:0007669"/>
    <property type="project" value="UniProtKB-EC"/>
</dbReference>
<dbReference type="CDD" id="cd00130">
    <property type="entry name" value="PAS"/>
    <property type="match status" value="1"/>
</dbReference>
<dbReference type="InterPro" id="IPR000160">
    <property type="entry name" value="GGDEF_dom"/>
</dbReference>
<evidence type="ECO:0000256" key="2">
    <source>
        <dbReference type="ARBA" id="ARBA00004533"/>
    </source>
</evidence>
<evidence type="ECO:0000259" key="12">
    <source>
        <dbReference type="PROSITE" id="PS50112"/>
    </source>
</evidence>
<evidence type="ECO:0000256" key="9">
    <source>
        <dbReference type="ARBA" id="ARBA00023012"/>
    </source>
</evidence>
<feature type="domain" description="PAS" evidence="12">
    <location>
        <begin position="329"/>
        <end position="380"/>
    </location>
</feature>
<dbReference type="SMART" id="SM00267">
    <property type="entry name" value="GGDEF"/>
    <property type="match status" value="1"/>
</dbReference>
<dbReference type="AlphaFoldDB" id="A0A7X4RW23"/>
<dbReference type="Gene3D" id="3.30.70.270">
    <property type="match status" value="1"/>
</dbReference>
<dbReference type="InterPro" id="IPR050469">
    <property type="entry name" value="Diguanylate_Cyclase"/>
</dbReference>
<accession>A0A7X4RW23</accession>
<comment type="catalytic activity">
    <reaction evidence="10">
        <text>2 GTP = 3',3'-c-di-GMP + 2 diphosphate</text>
        <dbReference type="Rhea" id="RHEA:24898"/>
        <dbReference type="ChEBI" id="CHEBI:33019"/>
        <dbReference type="ChEBI" id="CHEBI:37565"/>
        <dbReference type="ChEBI" id="CHEBI:58805"/>
        <dbReference type="EC" id="2.7.7.65"/>
    </reaction>
</comment>
<dbReference type="GO" id="GO:0000160">
    <property type="term" value="P:phosphorelay signal transduction system"/>
    <property type="evidence" value="ECO:0007669"/>
    <property type="project" value="UniProtKB-KW"/>
</dbReference>
<dbReference type="SUPFAM" id="SSF55073">
    <property type="entry name" value="Nucleotide cyclase"/>
    <property type="match status" value="1"/>
</dbReference>
<dbReference type="FunFam" id="3.30.70.270:FF:000001">
    <property type="entry name" value="Diguanylate cyclase domain protein"/>
    <property type="match status" value="1"/>
</dbReference>
<keyword evidence="4" id="KW-0597">Phosphoprotein</keyword>
<name>A0A7X4RW23_9VIBR</name>
<keyword evidence="5" id="KW-0808">Transferase</keyword>
<evidence type="ECO:0000256" key="1">
    <source>
        <dbReference type="ARBA" id="ARBA00001946"/>
    </source>
</evidence>
<sequence length="620" mass="71563">MFKERIYWKFSAYFLLFGTCVLSIALFLLNQHAQSYIRHSVEESTQFQHRRIDSALNYMVEAAVQPVVGIADSMEMNRYLQAYDEEDHATLNRWMQSILAASVSHYRIELYDESGAVRISYFTNSYQHIRQDKSSHGIQRFVPSELTFTPSHPVYFTQIIGAQNYLFPDGPKIQVMEMITPVYKNGHGKIIGYVGMFINMTPILNVMTSNNNLDLYVVDKDGMIIATSEQTKHGIPTLQQRFDLTDIHSPDQLSTHELTRYQVNYFNNHQGIAVYSRAADSYITTRTKELHHYLFNIVLVVLGFSIIFGFLVAIGPSRTVSRLKRVSKQRNQYMKIMDKYVPVLQTDPYGHVTHCNSAFSILSGYSEEELRGQPASILSFNRGDGQSKDMWDALRRHLPWQGEFHNVSKTGREFWLFSTVIPIHKRGKIDHYICVSTDKTEKKKLELLAEMDSLTELYNRAKLDKCLIQEQERAKRYGTYFSVILLDVDFFKRVNDTYGHLTGDKVLHQLAIMLNKNTRVIDEVGRWGGEEFMIVCPETSLDEAVSVAEKVRIAVERYVFPEVGYITVSLGIALYDVDKTLEQTIDEADKYLYEAKKLGRNRVASRESKVTSISVRRYRT</sequence>
<evidence type="ECO:0000256" key="10">
    <source>
        <dbReference type="ARBA" id="ARBA00034247"/>
    </source>
</evidence>
<dbReference type="NCBIfam" id="TIGR00254">
    <property type="entry name" value="GGDEF"/>
    <property type="match status" value="1"/>
</dbReference>
<evidence type="ECO:0000256" key="3">
    <source>
        <dbReference type="ARBA" id="ARBA00012528"/>
    </source>
</evidence>
<dbReference type="PROSITE" id="PS50112">
    <property type="entry name" value="PAS"/>
    <property type="match status" value="1"/>
</dbReference>
<keyword evidence="11" id="KW-0812">Transmembrane</keyword>
<gene>
    <name evidence="14" type="ORF">F9817_17030</name>
</gene>
<evidence type="ECO:0000256" key="6">
    <source>
        <dbReference type="ARBA" id="ARBA00022741"/>
    </source>
</evidence>
<reference evidence="14 15" key="1">
    <citation type="submission" date="2019-10" db="EMBL/GenBank/DDBJ databases">
        <title>Vibrio sp. nov. isolated from a shrimp pond.</title>
        <authorList>
            <person name="Gomez-Gil B."/>
            <person name="Enciso-Ibarra J."/>
            <person name="Enciso-Ibarra K."/>
            <person name="Bolan-Mejia C."/>
        </authorList>
    </citation>
    <scope>NUCLEOTIDE SEQUENCE [LARGE SCALE GENOMIC DNA]</scope>
    <source>
        <strain evidence="14 15">CAIM 722</strain>
    </source>
</reference>
<dbReference type="PROSITE" id="PS50887">
    <property type="entry name" value="GGDEF"/>
    <property type="match status" value="1"/>
</dbReference>
<keyword evidence="6" id="KW-0547">Nucleotide-binding</keyword>
<dbReference type="GO" id="GO:0005886">
    <property type="term" value="C:plasma membrane"/>
    <property type="evidence" value="ECO:0007669"/>
    <property type="project" value="UniProtKB-SubCell"/>
</dbReference>
<dbReference type="GO" id="GO:0043709">
    <property type="term" value="P:cell adhesion involved in single-species biofilm formation"/>
    <property type="evidence" value="ECO:0007669"/>
    <property type="project" value="TreeGrafter"/>
</dbReference>
<dbReference type="InterPro" id="IPR035965">
    <property type="entry name" value="PAS-like_dom_sf"/>
</dbReference>
<feature type="transmembrane region" description="Helical" evidence="11">
    <location>
        <begin position="6"/>
        <end position="29"/>
    </location>
</feature>
<evidence type="ECO:0000259" key="13">
    <source>
        <dbReference type="PROSITE" id="PS50887"/>
    </source>
</evidence>
<dbReference type="Pfam" id="PF00990">
    <property type="entry name" value="GGDEF"/>
    <property type="match status" value="1"/>
</dbReference>
<organism evidence="14 15">
    <name type="scientific">Vibrio eleionomae</name>
    <dbReference type="NCBI Taxonomy" id="2653505"/>
    <lineage>
        <taxon>Bacteria</taxon>
        <taxon>Pseudomonadati</taxon>
        <taxon>Pseudomonadota</taxon>
        <taxon>Gammaproteobacteria</taxon>
        <taxon>Vibrionales</taxon>
        <taxon>Vibrionaceae</taxon>
        <taxon>Vibrio</taxon>
    </lineage>
</organism>
<dbReference type="InterPro" id="IPR029787">
    <property type="entry name" value="Nucleotide_cyclase"/>
</dbReference>
<evidence type="ECO:0000256" key="4">
    <source>
        <dbReference type="ARBA" id="ARBA00022553"/>
    </source>
</evidence>
<evidence type="ECO:0000256" key="11">
    <source>
        <dbReference type="SAM" id="Phobius"/>
    </source>
</evidence>
<keyword evidence="7" id="KW-0418">Kinase</keyword>
<comment type="caution">
    <text evidence="14">The sequence shown here is derived from an EMBL/GenBank/DDBJ whole genome shotgun (WGS) entry which is preliminary data.</text>
</comment>
<dbReference type="EC" id="2.7.7.65" evidence="3"/>
<comment type="subcellular location">
    <subcellularLocation>
        <location evidence="2">Cell inner membrane</location>
    </subcellularLocation>
</comment>
<dbReference type="InterPro" id="IPR043128">
    <property type="entry name" value="Rev_trsase/Diguanyl_cyclase"/>
</dbReference>
<evidence type="ECO:0000313" key="15">
    <source>
        <dbReference type="Proteomes" id="UP000462621"/>
    </source>
</evidence>
<dbReference type="InterPro" id="IPR001610">
    <property type="entry name" value="PAC"/>
</dbReference>
<dbReference type="GO" id="GO:0016301">
    <property type="term" value="F:kinase activity"/>
    <property type="evidence" value="ECO:0007669"/>
    <property type="project" value="UniProtKB-KW"/>
</dbReference>
<feature type="domain" description="GGDEF" evidence="13">
    <location>
        <begin position="479"/>
        <end position="608"/>
    </location>
</feature>
<evidence type="ECO:0000313" key="14">
    <source>
        <dbReference type="EMBL" id="MZI94882.1"/>
    </source>
</evidence>
<dbReference type="InterPro" id="IPR000014">
    <property type="entry name" value="PAS"/>
</dbReference>
<dbReference type="InterPro" id="IPR029151">
    <property type="entry name" value="Sensor-like_sf"/>
</dbReference>
<comment type="cofactor">
    <cofactor evidence="1">
        <name>Mg(2+)</name>
        <dbReference type="ChEBI" id="CHEBI:18420"/>
    </cofactor>
</comment>
<keyword evidence="11" id="KW-1133">Transmembrane helix</keyword>
<dbReference type="PANTHER" id="PTHR45138">
    <property type="entry name" value="REGULATORY COMPONENTS OF SENSORY TRANSDUCTION SYSTEM"/>
    <property type="match status" value="1"/>
</dbReference>
<dbReference type="Gene3D" id="3.30.450.20">
    <property type="entry name" value="PAS domain"/>
    <property type="match status" value="1"/>
</dbReference>
<dbReference type="CDD" id="cd01949">
    <property type="entry name" value="GGDEF"/>
    <property type="match status" value="1"/>
</dbReference>
<dbReference type="Proteomes" id="UP000462621">
    <property type="component" value="Unassembled WGS sequence"/>
</dbReference>
<protein>
    <recommendedName>
        <fullName evidence="3">diguanylate cyclase</fullName>
        <ecNumber evidence="3">2.7.7.65</ecNumber>
    </recommendedName>
</protein>
<dbReference type="SMART" id="SM00086">
    <property type="entry name" value="PAC"/>
    <property type="match status" value="2"/>
</dbReference>
<evidence type="ECO:0000256" key="7">
    <source>
        <dbReference type="ARBA" id="ARBA00022777"/>
    </source>
</evidence>
<dbReference type="NCBIfam" id="TIGR00229">
    <property type="entry name" value="sensory_box"/>
    <property type="match status" value="1"/>
</dbReference>
<dbReference type="SUPFAM" id="SSF55785">
    <property type="entry name" value="PYP-like sensor domain (PAS domain)"/>
    <property type="match status" value="1"/>
</dbReference>
<evidence type="ECO:0000256" key="5">
    <source>
        <dbReference type="ARBA" id="ARBA00022679"/>
    </source>
</evidence>
<dbReference type="EMBL" id="WEKT01000039">
    <property type="protein sequence ID" value="MZI94882.1"/>
    <property type="molecule type" value="Genomic_DNA"/>
</dbReference>
<dbReference type="PANTHER" id="PTHR45138:SF9">
    <property type="entry name" value="DIGUANYLATE CYCLASE DGCM-RELATED"/>
    <property type="match status" value="1"/>
</dbReference>
<evidence type="ECO:0000256" key="8">
    <source>
        <dbReference type="ARBA" id="ARBA00022840"/>
    </source>
</evidence>
<dbReference type="Pfam" id="PF13426">
    <property type="entry name" value="PAS_9"/>
    <property type="match status" value="1"/>
</dbReference>
<keyword evidence="15" id="KW-1185">Reference proteome</keyword>
<dbReference type="GO" id="GO:1902201">
    <property type="term" value="P:negative regulation of bacterial-type flagellum-dependent cell motility"/>
    <property type="evidence" value="ECO:0007669"/>
    <property type="project" value="TreeGrafter"/>
</dbReference>
<feature type="transmembrane region" description="Helical" evidence="11">
    <location>
        <begin position="293"/>
        <end position="315"/>
    </location>
</feature>
<keyword evidence="8" id="KW-0067">ATP-binding</keyword>